<evidence type="ECO:0000256" key="1">
    <source>
        <dbReference type="ARBA" id="ARBA00022729"/>
    </source>
</evidence>
<dbReference type="EMBL" id="FPHM01000216">
    <property type="protein sequence ID" value="SFV71228.1"/>
    <property type="molecule type" value="Genomic_DNA"/>
</dbReference>
<dbReference type="InterPro" id="IPR027385">
    <property type="entry name" value="Beta-barrel_OMP"/>
</dbReference>
<organism evidence="3">
    <name type="scientific">hydrothermal vent metagenome</name>
    <dbReference type="NCBI Taxonomy" id="652676"/>
    <lineage>
        <taxon>unclassified sequences</taxon>
        <taxon>metagenomes</taxon>
        <taxon>ecological metagenomes</taxon>
    </lineage>
</organism>
<dbReference type="Gene3D" id="2.40.160.20">
    <property type="match status" value="1"/>
</dbReference>
<proteinExistence type="predicted"/>
<feature type="domain" description="Outer membrane protein beta-barrel" evidence="2">
    <location>
        <begin position="109"/>
        <end position="280"/>
    </location>
</feature>
<gene>
    <name evidence="3" type="ORF">MNB_SV-13-89</name>
</gene>
<sequence length="280" mass="31089">MKKLNITLLSIFATTTIYAGGTFVEPTYETKDIEFAEEAVIDEPVAEEYTEQPVEEEYVEQPIEEEYVEQPVEEYVEPVKEHVEPIKEVVTKNPATLPPPLPIKDIKTNGLYAGIGITTAKFVPNCQNKGTGTCVNSGRDRTIGLMARVGYDVNQYVGVEARGIRTNWKYDGGKIKHVGVFVKPMLPVGEATNLYALAGVAKTETQGYKQHVNSKSFAWGVGVEHDISEDRAKEGRYNREFDGHGDQEKGLGVFADYERLIQKSGSPDLDTVNVGLTYDF</sequence>
<keyword evidence="1" id="KW-0732">Signal</keyword>
<reference evidence="3" key="1">
    <citation type="submission" date="2016-10" db="EMBL/GenBank/DDBJ databases">
        <authorList>
            <person name="de Groot N.N."/>
        </authorList>
    </citation>
    <scope>NUCLEOTIDE SEQUENCE</scope>
</reference>
<protein>
    <recommendedName>
        <fullName evidence="2">Outer membrane protein beta-barrel domain-containing protein</fullName>
    </recommendedName>
</protein>
<name>A0A1W1CZE2_9ZZZZ</name>
<accession>A0A1W1CZE2</accession>
<evidence type="ECO:0000313" key="3">
    <source>
        <dbReference type="EMBL" id="SFV71228.1"/>
    </source>
</evidence>
<dbReference type="Pfam" id="PF13505">
    <property type="entry name" value="OMP_b-brl"/>
    <property type="match status" value="1"/>
</dbReference>
<dbReference type="AlphaFoldDB" id="A0A1W1CZE2"/>
<dbReference type="SUPFAM" id="SSF56925">
    <property type="entry name" value="OMPA-like"/>
    <property type="match status" value="1"/>
</dbReference>
<evidence type="ECO:0000259" key="2">
    <source>
        <dbReference type="Pfam" id="PF13505"/>
    </source>
</evidence>
<dbReference type="InterPro" id="IPR011250">
    <property type="entry name" value="OMP/PagP_B-barrel"/>
</dbReference>